<dbReference type="RefSeq" id="WP_211317848.1">
    <property type="nucleotide sequence ID" value="NZ_QJSX01000002.1"/>
</dbReference>
<dbReference type="CDD" id="cd06225">
    <property type="entry name" value="HAMP"/>
    <property type="match status" value="1"/>
</dbReference>
<keyword evidence="7" id="KW-0472">Membrane</keyword>
<keyword evidence="7" id="KW-1133">Transmembrane helix</keyword>
<evidence type="ECO:0000256" key="5">
    <source>
        <dbReference type="ARBA" id="ARBA00022777"/>
    </source>
</evidence>
<dbReference type="PANTHER" id="PTHR45436:SF5">
    <property type="entry name" value="SENSOR HISTIDINE KINASE TRCS"/>
    <property type="match status" value="1"/>
</dbReference>
<evidence type="ECO:0000313" key="9">
    <source>
        <dbReference type="EMBL" id="PYE55715.1"/>
    </source>
</evidence>
<name>A0A318SEP9_9DEIO</name>
<dbReference type="Pfam" id="PF00672">
    <property type="entry name" value="HAMP"/>
    <property type="match status" value="1"/>
</dbReference>
<evidence type="ECO:0000256" key="3">
    <source>
        <dbReference type="ARBA" id="ARBA00022553"/>
    </source>
</evidence>
<organism evidence="9 10">
    <name type="scientific">Deinococcus yavapaiensis KR-236</name>
    <dbReference type="NCBI Taxonomy" id="694435"/>
    <lineage>
        <taxon>Bacteria</taxon>
        <taxon>Thermotogati</taxon>
        <taxon>Deinococcota</taxon>
        <taxon>Deinococci</taxon>
        <taxon>Deinococcales</taxon>
        <taxon>Deinococcaceae</taxon>
        <taxon>Deinococcus</taxon>
    </lineage>
</organism>
<evidence type="ECO:0000256" key="4">
    <source>
        <dbReference type="ARBA" id="ARBA00022679"/>
    </source>
</evidence>
<evidence type="ECO:0000256" key="1">
    <source>
        <dbReference type="ARBA" id="ARBA00000085"/>
    </source>
</evidence>
<feature type="transmembrane region" description="Helical" evidence="7">
    <location>
        <begin position="404"/>
        <end position="424"/>
    </location>
</feature>
<reference evidence="9 10" key="1">
    <citation type="submission" date="2018-06" db="EMBL/GenBank/DDBJ databases">
        <title>Genomic Encyclopedia of Type Strains, Phase IV (KMG-IV): sequencing the most valuable type-strain genomes for metagenomic binning, comparative biology and taxonomic classification.</title>
        <authorList>
            <person name="Goeker M."/>
        </authorList>
    </citation>
    <scope>NUCLEOTIDE SEQUENCE [LARGE SCALE GENOMIC DNA]</scope>
    <source>
        <strain evidence="9 10">DSM 18048</strain>
    </source>
</reference>
<comment type="caution">
    <text evidence="9">The sequence shown here is derived from an EMBL/GenBank/DDBJ whole genome shotgun (WGS) entry which is preliminary data.</text>
</comment>
<feature type="domain" description="HAMP" evidence="8">
    <location>
        <begin position="427"/>
        <end position="479"/>
    </location>
</feature>
<keyword evidence="3" id="KW-0597">Phosphoprotein</keyword>
<evidence type="ECO:0000256" key="2">
    <source>
        <dbReference type="ARBA" id="ARBA00012438"/>
    </source>
</evidence>
<keyword evidence="4" id="KW-0808">Transferase</keyword>
<dbReference type="EMBL" id="QJSX01000002">
    <property type="protein sequence ID" value="PYE55715.1"/>
    <property type="molecule type" value="Genomic_DNA"/>
</dbReference>
<feature type="transmembrane region" description="Helical" evidence="7">
    <location>
        <begin position="199"/>
        <end position="220"/>
    </location>
</feature>
<dbReference type="GO" id="GO:0004673">
    <property type="term" value="F:protein histidine kinase activity"/>
    <property type="evidence" value="ECO:0007669"/>
    <property type="project" value="UniProtKB-EC"/>
</dbReference>
<comment type="catalytic activity">
    <reaction evidence="1">
        <text>ATP + protein L-histidine = ADP + protein N-phospho-L-histidine.</text>
        <dbReference type="EC" id="2.7.13.3"/>
    </reaction>
</comment>
<evidence type="ECO:0000259" key="8">
    <source>
        <dbReference type="PROSITE" id="PS50885"/>
    </source>
</evidence>
<dbReference type="InterPro" id="IPR050428">
    <property type="entry name" value="TCS_sensor_his_kinase"/>
</dbReference>
<dbReference type="GO" id="GO:0005886">
    <property type="term" value="C:plasma membrane"/>
    <property type="evidence" value="ECO:0007669"/>
    <property type="project" value="TreeGrafter"/>
</dbReference>
<proteinExistence type="predicted"/>
<keyword evidence="7" id="KW-0812">Transmembrane</keyword>
<protein>
    <recommendedName>
        <fullName evidence="2">histidine kinase</fullName>
        <ecNumber evidence="2">2.7.13.3</ecNumber>
    </recommendedName>
</protein>
<dbReference type="SMART" id="SM00304">
    <property type="entry name" value="HAMP"/>
    <property type="match status" value="1"/>
</dbReference>
<dbReference type="InterPro" id="IPR003660">
    <property type="entry name" value="HAMP_dom"/>
</dbReference>
<accession>A0A318SEP9</accession>
<evidence type="ECO:0000256" key="7">
    <source>
        <dbReference type="SAM" id="Phobius"/>
    </source>
</evidence>
<dbReference type="PANTHER" id="PTHR45436">
    <property type="entry name" value="SENSOR HISTIDINE KINASE YKOH"/>
    <property type="match status" value="1"/>
</dbReference>
<keyword evidence="6" id="KW-0902">Two-component regulatory system</keyword>
<keyword evidence="5" id="KW-0418">Kinase</keyword>
<dbReference type="PROSITE" id="PS50885">
    <property type="entry name" value="HAMP"/>
    <property type="match status" value="1"/>
</dbReference>
<dbReference type="SUPFAM" id="SSF158472">
    <property type="entry name" value="HAMP domain-like"/>
    <property type="match status" value="1"/>
</dbReference>
<dbReference type="Proteomes" id="UP000248326">
    <property type="component" value="Unassembled WGS sequence"/>
</dbReference>
<evidence type="ECO:0000256" key="6">
    <source>
        <dbReference type="ARBA" id="ARBA00023012"/>
    </source>
</evidence>
<dbReference type="AlphaFoldDB" id="A0A318SEP9"/>
<gene>
    <name evidence="9" type="ORF">DES52_10278</name>
</gene>
<dbReference type="GO" id="GO:0000160">
    <property type="term" value="P:phosphorelay signal transduction system"/>
    <property type="evidence" value="ECO:0007669"/>
    <property type="project" value="UniProtKB-KW"/>
</dbReference>
<sequence length="488" mass="52081">MKYTVVLARSVPIDLRVELADRLTNQFGLPAEQSQKLVSRKAGRLLKPTTKGRAEKLLGVYQALNLPVTLEEVADDDVTSTAATSFPTMPAPSAPSASIASASSAAVFAPAASAVVAEPVTTADVMPPAAIALAEPPPPAATFASPVVPVMAAPSISDVGAAVPAVTQTPTVERTFTDDVPAEAAPETKQRRFPLRQRVLLTALVPLAVYAVVTSIGSGLNTRQVTNQISRDAAAALAASVGTSVNIDDVNQLDTQLRALLQQPSVGFIAVNTPDGLQFFRSKNEDADFLLGEKVNQFIEVNPGESTYTYNDRPADRYKLQLQQLKDSGVDTGDAAKLLEQRINAPENQRVMTTHYEVQNIGVYERDGSRVAGSAKPAPGQTPLFTVAVGVITNEVVNATSRALWLNILAVAIMGALAVLLAVFTARRIVQPIEELVQAADKISLGQLDTPVKVGRNDEIGDLARALERMRLSLESAMERLRQRRRRA</sequence>
<dbReference type="EC" id="2.7.13.3" evidence="2"/>
<keyword evidence="10" id="KW-1185">Reference proteome</keyword>
<evidence type="ECO:0000313" key="10">
    <source>
        <dbReference type="Proteomes" id="UP000248326"/>
    </source>
</evidence>
<dbReference type="Gene3D" id="6.10.340.10">
    <property type="match status" value="1"/>
</dbReference>